<gene>
    <name evidence="2" type="ORF">HH800_02420</name>
</gene>
<dbReference type="CDD" id="cd00093">
    <property type="entry name" value="HTH_XRE"/>
    <property type="match status" value="1"/>
</dbReference>
<accession>A0A6M4G4G1</accession>
<reference evidence="2 3" key="1">
    <citation type="submission" date="2020-04" db="EMBL/GenBank/DDBJ databases">
        <title>The Whole Genome Analysis of High salt-tolerant Sphingobium yanoikuyae YC-XJ2 with Aryl organophosphorus flame retardants (aryl-OPFRs)-degrading capacity and characteristics of Related phosphotriesterase.</title>
        <authorList>
            <person name="Li X."/>
        </authorList>
    </citation>
    <scope>NUCLEOTIDE SEQUENCE [LARGE SCALE GENOMIC DNA]</scope>
    <source>
        <strain evidence="2 3">YC-XJ2</strain>
    </source>
</reference>
<dbReference type="Proteomes" id="UP000502611">
    <property type="component" value="Chromosome"/>
</dbReference>
<sequence>MAYSNRISVVRRAAGLSQGQLADKVESTLSMIGKLERGERELTQTWVEKIAKAVGCEPIEVLYAPEAPILIGTVSPDGAVSNNDGIWADLEALDEFDPTAAGDPRMDRDRAVKLTGVGHINLPLNCQFIVRLRDVEMDAPAIGKLAFIDVSEDGAGDAYLGTPMAGSKPERYHIQLINGQIVQDTPISWSLPVRSIIFP</sequence>
<organism evidence="2 3">
    <name type="scientific">Sphingobium yanoikuyae</name>
    <name type="common">Sphingomonas yanoikuyae</name>
    <dbReference type="NCBI Taxonomy" id="13690"/>
    <lineage>
        <taxon>Bacteria</taxon>
        <taxon>Pseudomonadati</taxon>
        <taxon>Pseudomonadota</taxon>
        <taxon>Alphaproteobacteria</taxon>
        <taxon>Sphingomonadales</taxon>
        <taxon>Sphingomonadaceae</taxon>
        <taxon>Sphingobium</taxon>
    </lineage>
</organism>
<dbReference type="EMBL" id="CP053021">
    <property type="protein sequence ID" value="QJR01153.1"/>
    <property type="molecule type" value="Genomic_DNA"/>
</dbReference>
<dbReference type="InterPro" id="IPR001387">
    <property type="entry name" value="Cro/C1-type_HTH"/>
</dbReference>
<dbReference type="GO" id="GO:0003677">
    <property type="term" value="F:DNA binding"/>
    <property type="evidence" value="ECO:0007669"/>
    <property type="project" value="InterPro"/>
</dbReference>
<dbReference type="SUPFAM" id="SSF47413">
    <property type="entry name" value="lambda repressor-like DNA-binding domains"/>
    <property type="match status" value="1"/>
</dbReference>
<evidence type="ECO:0000259" key="1">
    <source>
        <dbReference type="PROSITE" id="PS50943"/>
    </source>
</evidence>
<proteinExistence type="predicted"/>
<name>A0A6M4G4G1_SPHYA</name>
<dbReference type="SMART" id="SM00530">
    <property type="entry name" value="HTH_XRE"/>
    <property type="match status" value="1"/>
</dbReference>
<dbReference type="AlphaFoldDB" id="A0A6M4G4G1"/>
<protein>
    <submittedName>
        <fullName evidence="2">Helix-turn-helix transcriptional regulator</fullName>
    </submittedName>
</protein>
<dbReference type="Pfam" id="PF01381">
    <property type="entry name" value="HTH_3"/>
    <property type="match status" value="1"/>
</dbReference>
<dbReference type="Gene3D" id="1.10.260.40">
    <property type="entry name" value="lambda repressor-like DNA-binding domains"/>
    <property type="match status" value="1"/>
</dbReference>
<dbReference type="PROSITE" id="PS50943">
    <property type="entry name" value="HTH_CROC1"/>
    <property type="match status" value="1"/>
</dbReference>
<feature type="domain" description="HTH cro/C1-type" evidence="1">
    <location>
        <begin position="7"/>
        <end position="62"/>
    </location>
</feature>
<dbReference type="InterPro" id="IPR010982">
    <property type="entry name" value="Lambda_DNA-bd_dom_sf"/>
</dbReference>
<evidence type="ECO:0000313" key="2">
    <source>
        <dbReference type="EMBL" id="QJR01153.1"/>
    </source>
</evidence>
<dbReference type="RefSeq" id="WP_169860077.1">
    <property type="nucleotide sequence ID" value="NZ_CP053021.1"/>
</dbReference>
<evidence type="ECO:0000313" key="3">
    <source>
        <dbReference type="Proteomes" id="UP000502611"/>
    </source>
</evidence>